<dbReference type="InterPro" id="IPR017945">
    <property type="entry name" value="DHBP_synth_RibB-like_a/b_dom"/>
</dbReference>
<dbReference type="eggNOG" id="KOG3051">
    <property type="taxonomic scope" value="Eukaryota"/>
</dbReference>
<evidence type="ECO:0000256" key="2">
    <source>
        <dbReference type="ARBA" id="ARBA00007663"/>
    </source>
</evidence>
<sequence length="475" mass="49146">MAASSSAPPGNFGRPDLSSSRAAGPGGVVSLEEACRLLLAQHVVAFPTETVYGLAADARSSTAVGRIYATKGRPSDNPLIVHVAGKSQLRQFVDVDALPPVAHTLMSHFWPGPLTLILPIRPGTLSHLTTAGLSTVGVRQVAHPITQKLLEMVDIPVAAPSANVSGRPSPTCAQHVLDDYDGAVPVLEGGVSGVGVESTIVDCTLPASAATDDGGLPWVALLRPGGVPVSALLPFCRVRLPEADLAPSGPCGHDAQATSISSSGQQVVSLPAAEAPRAPGMKYAHYAPQAPVQLVDGSTGFMVRMIHEAWAGPGSRADGARRVGVLTTDEAARQITRQLGFPEDACVRPAPASSSGDGPRSPGPPPPARTFADILPNDVLPRARSVPHPEDPARELVLISLGPAHDVETAARTLYHTLREFDRLGADAILISAPRRFDADTGAAEADRDVGLGLALVNRLVKASAHRVVAEGGPQ</sequence>
<evidence type="ECO:0000256" key="7">
    <source>
        <dbReference type="ARBA" id="ARBA00022694"/>
    </source>
</evidence>
<dbReference type="Pfam" id="PF03481">
    <property type="entry name" value="Sua5_C"/>
    <property type="match status" value="1"/>
</dbReference>
<dbReference type="GO" id="GO:0006450">
    <property type="term" value="P:regulation of translational fidelity"/>
    <property type="evidence" value="ECO:0007669"/>
    <property type="project" value="TreeGrafter"/>
</dbReference>
<dbReference type="PANTHER" id="PTHR17490">
    <property type="entry name" value="SUA5"/>
    <property type="match status" value="1"/>
</dbReference>
<evidence type="ECO:0000256" key="12">
    <source>
        <dbReference type="ARBA" id="ARBA00048366"/>
    </source>
</evidence>
<dbReference type="Gene3D" id="3.40.50.11030">
    <property type="entry name" value="Threonylcarbamoyl-AMP synthase, C-terminal domain"/>
    <property type="match status" value="1"/>
</dbReference>
<dbReference type="InterPro" id="IPR005145">
    <property type="entry name" value="Sua5_C"/>
</dbReference>
<dbReference type="OMA" id="RTQRWKS"/>
<protein>
    <recommendedName>
        <fullName evidence="4">Threonylcarbamoyl-AMP synthase</fullName>
        <ecNumber evidence="3">2.7.7.87</ecNumber>
    </recommendedName>
    <alternativeName>
        <fullName evidence="11">L-threonylcarbamoyladenylate synthase</fullName>
    </alternativeName>
</protein>
<dbReference type="AlphaFoldDB" id="A0A058Z7W5"/>
<dbReference type="Pfam" id="PF01300">
    <property type="entry name" value="Sua5_yciO_yrdC"/>
    <property type="match status" value="1"/>
</dbReference>
<comment type="catalytic activity">
    <reaction evidence="12">
        <text>L-threonine + hydrogencarbonate + ATP = L-threonylcarbamoyladenylate + diphosphate + H2O</text>
        <dbReference type="Rhea" id="RHEA:36407"/>
        <dbReference type="ChEBI" id="CHEBI:15377"/>
        <dbReference type="ChEBI" id="CHEBI:17544"/>
        <dbReference type="ChEBI" id="CHEBI:30616"/>
        <dbReference type="ChEBI" id="CHEBI:33019"/>
        <dbReference type="ChEBI" id="CHEBI:57926"/>
        <dbReference type="ChEBI" id="CHEBI:73682"/>
        <dbReference type="EC" id="2.7.7.87"/>
    </reaction>
</comment>
<feature type="compositionally biased region" description="Low complexity" evidence="13">
    <location>
        <begin position="348"/>
        <end position="360"/>
    </location>
</feature>
<evidence type="ECO:0000256" key="4">
    <source>
        <dbReference type="ARBA" id="ARBA00015492"/>
    </source>
</evidence>
<feature type="region of interest" description="Disordered" evidence="13">
    <location>
        <begin position="1"/>
        <end position="23"/>
    </location>
</feature>
<reference evidence="15" key="1">
    <citation type="submission" date="2013-04" db="EMBL/GenBank/DDBJ databases">
        <title>The Genome Sequence of Fonticula alba ATCC 38817.</title>
        <authorList>
            <consortium name="The Broad Institute Genomics Platform"/>
            <person name="Russ C."/>
            <person name="Cuomo C."/>
            <person name="Burger G."/>
            <person name="Gray M.W."/>
            <person name="Holland P.W.H."/>
            <person name="King N."/>
            <person name="Lang F.B.F."/>
            <person name="Roger A.J."/>
            <person name="Ruiz-Trillo I."/>
            <person name="Brown M."/>
            <person name="Walker B."/>
            <person name="Young S."/>
            <person name="Zeng Q."/>
            <person name="Gargeya S."/>
            <person name="Fitzgerald M."/>
            <person name="Haas B."/>
            <person name="Abouelleil A."/>
            <person name="Allen A.W."/>
            <person name="Alvarado L."/>
            <person name="Arachchi H.M."/>
            <person name="Berlin A.M."/>
            <person name="Chapman S.B."/>
            <person name="Gainer-Dewar J."/>
            <person name="Goldberg J."/>
            <person name="Griggs A."/>
            <person name="Gujja S."/>
            <person name="Hansen M."/>
            <person name="Howarth C."/>
            <person name="Imamovic A."/>
            <person name="Ireland A."/>
            <person name="Larimer J."/>
            <person name="McCowan C."/>
            <person name="Murphy C."/>
            <person name="Pearson M."/>
            <person name="Poon T.W."/>
            <person name="Priest M."/>
            <person name="Roberts A."/>
            <person name="Saif S."/>
            <person name="Shea T."/>
            <person name="Sisk P."/>
            <person name="Sykes S."/>
            <person name="Wortman J."/>
            <person name="Nusbaum C."/>
            <person name="Birren B."/>
        </authorList>
    </citation>
    <scope>NUCLEOTIDE SEQUENCE [LARGE SCALE GENOMIC DNA]</scope>
    <source>
        <strain evidence="15">ATCC 38817</strain>
    </source>
</reference>
<name>A0A058Z7W5_FONAL</name>
<keyword evidence="9" id="KW-0547">Nucleotide-binding</keyword>
<evidence type="ECO:0000256" key="13">
    <source>
        <dbReference type="SAM" id="MobiDB-lite"/>
    </source>
</evidence>
<evidence type="ECO:0000256" key="9">
    <source>
        <dbReference type="ARBA" id="ARBA00022741"/>
    </source>
</evidence>
<evidence type="ECO:0000256" key="11">
    <source>
        <dbReference type="ARBA" id="ARBA00029774"/>
    </source>
</evidence>
<dbReference type="EMBL" id="KB932204">
    <property type="protein sequence ID" value="KCV70370.1"/>
    <property type="molecule type" value="Genomic_DNA"/>
</dbReference>
<dbReference type="PANTHER" id="PTHR17490:SF16">
    <property type="entry name" value="THREONYLCARBAMOYL-AMP SYNTHASE"/>
    <property type="match status" value="1"/>
</dbReference>
<dbReference type="RefSeq" id="XP_009494886.1">
    <property type="nucleotide sequence ID" value="XM_009496611.1"/>
</dbReference>
<keyword evidence="10" id="KW-0067">ATP-binding</keyword>
<dbReference type="InterPro" id="IPR050156">
    <property type="entry name" value="TC-AMP_synthase_SUA5"/>
</dbReference>
<dbReference type="Gene3D" id="3.90.870.10">
    <property type="entry name" value="DHBP synthase"/>
    <property type="match status" value="1"/>
</dbReference>
<dbReference type="GO" id="GO:0005524">
    <property type="term" value="F:ATP binding"/>
    <property type="evidence" value="ECO:0007669"/>
    <property type="project" value="UniProtKB-KW"/>
</dbReference>
<dbReference type="InterPro" id="IPR038385">
    <property type="entry name" value="Sua5/YwlC_C"/>
</dbReference>
<evidence type="ECO:0000313" key="16">
    <source>
        <dbReference type="Proteomes" id="UP000030693"/>
    </source>
</evidence>
<dbReference type="GO" id="GO:0000049">
    <property type="term" value="F:tRNA binding"/>
    <property type="evidence" value="ECO:0007669"/>
    <property type="project" value="TreeGrafter"/>
</dbReference>
<dbReference type="STRING" id="691883.A0A058Z7W5"/>
<proteinExistence type="inferred from homology"/>
<dbReference type="PROSITE" id="PS51163">
    <property type="entry name" value="YRDC"/>
    <property type="match status" value="1"/>
</dbReference>
<feature type="region of interest" description="Disordered" evidence="13">
    <location>
        <begin position="340"/>
        <end position="369"/>
    </location>
</feature>
<keyword evidence="8" id="KW-0548">Nucleotidyltransferase</keyword>
<dbReference type="GeneID" id="20527430"/>
<organism evidence="15">
    <name type="scientific">Fonticula alba</name>
    <name type="common">Slime mold</name>
    <dbReference type="NCBI Taxonomy" id="691883"/>
    <lineage>
        <taxon>Eukaryota</taxon>
        <taxon>Rotosphaerida</taxon>
        <taxon>Fonticulaceae</taxon>
        <taxon>Fonticula</taxon>
    </lineage>
</organism>
<dbReference type="GO" id="GO:0003725">
    <property type="term" value="F:double-stranded RNA binding"/>
    <property type="evidence" value="ECO:0007669"/>
    <property type="project" value="InterPro"/>
</dbReference>
<evidence type="ECO:0000256" key="10">
    <source>
        <dbReference type="ARBA" id="ARBA00022840"/>
    </source>
</evidence>
<accession>A0A058Z7W5</accession>
<evidence type="ECO:0000313" key="15">
    <source>
        <dbReference type="EMBL" id="KCV70370.1"/>
    </source>
</evidence>
<keyword evidence="5" id="KW-0963">Cytoplasm</keyword>
<keyword evidence="6" id="KW-0808">Transferase</keyword>
<comment type="subcellular location">
    <subcellularLocation>
        <location evidence="1">Cytoplasm</location>
    </subcellularLocation>
</comment>
<keyword evidence="7" id="KW-0819">tRNA processing</keyword>
<evidence type="ECO:0000259" key="14">
    <source>
        <dbReference type="PROSITE" id="PS51163"/>
    </source>
</evidence>
<evidence type="ECO:0000256" key="8">
    <source>
        <dbReference type="ARBA" id="ARBA00022695"/>
    </source>
</evidence>
<evidence type="ECO:0000256" key="1">
    <source>
        <dbReference type="ARBA" id="ARBA00004496"/>
    </source>
</evidence>
<keyword evidence="16" id="KW-1185">Reference proteome</keyword>
<evidence type="ECO:0000256" key="5">
    <source>
        <dbReference type="ARBA" id="ARBA00022490"/>
    </source>
</evidence>
<dbReference type="InterPro" id="IPR006070">
    <property type="entry name" value="Sua5-like_dom"/>
</dbReference>
<gene>
    <name evidence="15" type="ORF">H696_02705</name>
</gene>
<dbReference type="GO" id="GO:0005737">
    <property type="term" value="C:cytoplasm"/>
    <property type="evidence" value="ECO:0007669"/>
    <property type="project" value="UniProtKB-SubCell"/>
</dbReference>
<dbReference type="Proteomes" id="UP000030693">
    <property type="component" value="Unassembled WGS sequence"/>
</dbReference>
<dbReference type="GO" id="GO:0008033">
    <property type="term" value="P:tRNA processing"/>
    <property type="evidence" value="ECO:0007669"/>
    <property type="project" value="UniProtKB-KW"/>
</dbReference>
<dbReference type="NCBIfam" id="TIGR00057">
    <property type="entry name" value="L-threonylcarbamoyladenylate synthase"/>
    <property type="match status" value="1"/>
</dbReference>
<dbReference type="EC" id="2.7.7.87" evidence="3"/>
<evidence type="ECO:0000256" key="6">
    <source>
        <dbReference type="ARBA" id="ARBA00022679"/>
    </source>
</evidence>
<evidence type="ECO:0000256" key="3">
    <source>
        <dbReference type="ARBA" id="ARBA00012584"/>
    </source>
</evidence>
<dbReference type="SUPFAM" id="SSF55821">
    <property type="entry name" value="YrdC/RibB"/>
    <property type="match status" value="1"/>
</dbReference>
<dbReference type="GO" id="GO:0061710">
    <property type="term" value="F:L-threonylcarbamoyladenylate synthase"/>
    <property type="evidence" value="ECO:0007669"/>
    <property type="project" value="UniProtKB-EC"/>
</dbReference>
<dbReference type="OrthoDB" id="412787at2759"/>
<comment type="similarity">
    <text evidence="2">Belongs to the SUA5 family.</text>
</comment>
<feature type="domain" description="YrdC-like" evidence="14">
    <location>
        <begin position="28"/>
        <end position="227"/>
    </location>
</feature>